<dbReference type="PANTHER" id="PTHR31157">
    <property type="entry name" value="SCP DOMAIN-CONTAINING PROTEIN"/>
    <property type="match status" value="1"/>
</dbReference>
<dbReference type="PANTHER" id="PTHR31157:SF1">
    <property type="entry name" value="SCP DOMAIN-CONTAINING PROTEIN"/>
    <property type="match status" value="1"/>
</dbReference>
<evidence type="ECO:0000313" key="4">
    <source>
        <dbReference type="EMBL" id="GAA3749528.1"/>
    </source>
</evidence>
<dbReference type="CDD" id="cd05379">
    <property type="entry name" value="CAP_bacterial"/>
    <property type="match status" value="1"/>
</dbReference>
<organism evidence="4 5">
    <name type="scientific">Salinactinospora qingdaonensis</name>
    <dbReference type="NCBI Taxonomy" id="702744"/>
    <lineage>
        <taxon>Bacteria</taxon>
        <taxon>Bacillati</taxon>
        <taxon>Actinomycetota</taxon>
        <taxon>Actinomycetes</taxon>
        <taxon>Streptosporangiales</taxon>
        <taxon>Nocardiopsidaceae</taxon>
        <taxon>Salinactinospora</taxon>
    </lineage>
</organism>
<feature type="chain" id="PRO_5046571776" description="SCP domain-containing protein" evidence="2">
    <location>
        <begin position="24"/>
        <end position="236"/>
    </location>
</feature>
<dbReference type="RefSeq" id="WP_344972362.1">
    <property type="nucleotide sequence ID" value="NZ_BAABDD010000014.1"/>
</dbReference>
<dbReference type="EMBL" id="BAABDD010000014">
    <property type="protein sequence ID" value="GAA3749528.1"/>
    <property type="molecule type" value="Genomic_DNA"/>
</dbReference>
<proteinExistence type="predicted"/>
<evidence type="ECO:0000256" key="2">
    <source>
        <dbReference type="SAM" id="SignalP"/>
    </source>
</evidence>
<evidence type="ECO:0000256" key="1">
    <source>
        <dbReference type="SAM" id="MobiDB-lite"/>
    </source>
</evidence>
<dbReference type="InterPro" id="IPR014044">
    <property type="entry name" value="CAP_dom"/>
</dbReference>
<evidence type="ECO:0000259" key="3">
    <source>
        <dbReference type="Pfam" id="PF00188"/>
    </source>
</evidence>
<accession>A0ABP7FVP0</accession>
<feature type="domain" description="SCP" evidence="3">
    <location>
        <begin position="124"/>
        <end position="223"/>
    </location>
</feature>
<keyword evidence="2" id="KW-0732">Signal</keyword>
<dbReference type="InterPro" id="IPR035940">
    <property type="entry name" value="CAP_sf"/>
</dbReference>
<dbReference type="Gene3D" id="3.40.33.10">
    <property type="entry name" value="CAP"/>
    <property type="match status" value="1"/>
</dbReference>
<feature type="compositionally biased region" description="Low complexity" evidence="1">
    <location>
        <begin position="59"/>
        <end position="73"/>
    </location>
</feature>
<keyword evidence="5" id="KW-1185">Reference proteome</keyword>
<name>A0ABP7FVP0_9ACTN</name>
<comment type="caution">
    <text evidence="4">The sequence shown here is derived from an EMBL/GenBank/DDBJ whole genome shotgun (WGS) entry which is preliminary data.</text>
</comment>
<feature type="signal peptide" evidence="2">
    <location>
        <begin position="1"/>
        <end position="23"/>
    </location>
</feature>
<sequence>MAGLVALPVGLGLAGALTLGALAYEGAGGTPDHAGAASPPTSSEQRPPTDFFPDAGDGAAPTPTTRPSPDSSAEPVTATAVPSALDIAPPEDSGGQETPLPPDDLSGDTGELETLRAEVAEVVELANTERADAGCEPLRVDRQLTKAAEVHSEDMATRRYMAHESPEGEGPAERAEDAGYEAWSGENVAAGYRSAEAVMAGWMDSPGHRANILNCDNRAVGVAEVDTYWTQTFGRR</sequence>
<dbReference type="SUPFAM" id="SSF55797">
    <property type="entry name" value="PR-1-like"/>
    <property type="match status" value="1"/>
</dbReference>
<dbReference type="Pfam" id="PF00188">
    <property type="entry name" value="CAP"/>
    <property type="match status" value="1"/>
</dbReference>
<gene>
    <name evidence="4" type="ORF">GCM10022402_30840</name>
</gene>
<feature type="region of interest" description="Disordered" evidence="1">
    <location>
        <begin position="24"/>
        <end position="109"/>
    </location>
</feature>
<dbReference type="Proteomes" id="UP001500908">
    <property type="component" value="Unassembled WGS sequence"/>
</dbReference>
<evidence type="ECO:0000313" key="5">
    <source>
        <dbReference type="Proteomes" id="UP001500908"/>
    </source>
</evidence>
<reference evidence="5" key="1">
    <citation type="journal article" date="2019" name="Int. J. Syst. Evol. Microbiol.">
        <title>The Global Catalogue of Microorganisms (GCM) 10K type strain sequencing project: providing services to taxonomists for standard genome sequencing and annotation.</title>
        <authorList>
            <consortium name="The Broad Institute Genomics Platform"/>
            <consortium name="The Broad Institute Genome Sequencing Center for Infectious Disease"/>
            <person name="Wu L."/>
            <person name="Ma J."/>
        </authorList>
    </citation>
    <scope>NUCLEOTIDE SEQUENCE [LARGE SCALE GENOMIC DNA]</scope>
    <source>
        <strain evidence="5">JCM 17137</strain>
    </source>
</reference>
<protein>
    <recommendedName>
        <fullName evidence="3">SCP domain-containing protein</fullName>
    </recommendedName>
</protein>